<proteinExistence type="inferred from homology"/>
<dbReference type="NCBIfam" id="TIGR01614">
    <property type="entry name" value="PME_inhib"/>
    <property type="match status" value="1"/>
</dbReference>
<dbReference type="Proteomes" id="UP000187203">
    <property type="component" value="Unassembled WGS sequence"/>
</dbReference>
<feature type="coiled-coil region" evidence="3">
    <location>
        <begin position="83"/>
        <end position="110"/>
    </location>
</feature>
<organism evidence="5 6">
    <name type="scientific">Corchorus olitorius</name>
    <dbReference type="NCBI Taxonomy" id="93759"/>
    <lineage>
        <taxon>Eukaryota</taxon>
        <taxon>Viridiplantae</taxon>
        <taxon>Streptophyta</taxon>
        <taxon>Embryophyta</taxon>
        <taxon>Tracheophyta</taxon>
        <taxon>Spermatophyta</taxon>
        <taxon>Magnoliopsida</taxon>
        <taxon>eudicotyledons</taxon>
        <taxon>Gunneridae</taxon>
        <taxon>Pentapetalae</taxon>
        <taxon>rosids</taxon>
        <taxon>malvids</taxon>
        <taxon>Malvales</taxon>
        <taxon>Malvaceae</taxon>
        <taxon>Grewioideae</taxon>
        <taxon>Apeibeae</taxon>
        <taxon>Corchorus</taxon>
    </lineage>
</organism>
<protein>
    <submittedName>
        <fullName evidence="5">Pectinesterase inhibitor</fullName>
    </submittedName>
</protein>
<keyword evidence="1" id="KW-0732">Signal</keyword>
<gene>
    <name evidence="5" type="ORF">COLO4_14141</name>
</gene>
<dbReference type="CDD" id="cd15798">
    <property type="entry name" value="PMEI-like_3"/>
    <property type="match status" value="1"/>
</dbReference>
<evidence type="ECO:0000256" key="1">
    <source>
        <dbReference type="ARBA" id="ARBA00022729"/>
    </source>
</evidence>
<dbReference type="Pfam" id="PF04043">
    <property type="entry name" value="PMEI"/>
    <property type="match status" value="1"/>
</dbReference>
<dbReference type="GO" id="GO:0046910">
    <property type="term" value="F:pectinesterase inhibitor activity"/>
    <property type="evidence" value="ECO:0007669"/>
    <property type="project" value="UniProtKB-ARBA"/>
</dbReference>
<comment type="similarity">
    <text evidence="2">Belongs to the PMEI family.</text>
</comment>
<dbReference type="InterPro" id="IPR006501">
    <property type="entry name" value="Pectinesterase_inhib_dom"/>
</dbReference>
<evidence type="ECO:0000256" key="2">
    <source>
        <dbReference type="ARBA" id="ARBA00038471"/>
    </source>
</evidence>
<dbReference type="InterPro" id="IPR035513">
    <property type="entry name" value="Invertase/methylesterase_inhib"/>
</dbReference>
<name>A0A1R3JTB9_9ROSI</name>
<dbReference type="STRING" id="93759.A0A1R3JTB9"/>
<evidence type="ECO:0000259" key="4">
    <source>
        <dbReference type="SMART" id="SM00856"/>
    </source>
</evidence>
<dbReference type="Gene3D" id="1.20.140.40">
    <property type="entry name" value="Invertase/pectin methylesterase inhibitor family protein"/>
    <property type="match status" value="1"/>
</dbReference>
<dbReference type="EMBL" id="AWUE01015381">
    <property type="protein sequence ID" value="OMO98096.1"/>
    <property type="molecule type" value="Genomic_DNA"/>
</dbReference>
<sequence length="179" mass="19248">MNLSSAGRQISPKSSREFIRTSCTSTTYPKLCFDSLSIHAGLIQTSPQLLAHAALNVTLSTAKSTTAMMVTLSKRHGLAPREVEAMQDCMEEMTDTIDELRKSIKEMGQINGPNSALIINDIQTWVSAALTDESTCSDGFQGSNMNGSLKTAVRSKIVTIAHLTSNALALINNYASLHG</sequence>
<dbReference type="FunFam" id="1.20.140.40:FF:000005">
    <property type="entry name" value="Pectin methylesterase inhibitor 1"/>
    <property type="match status" value="1"/>
</dbReference>
<keyword evidence="3" id="KW-0175">Coiled coil</keyword>
<feature type="domain" description="Pectinesterase inhibitor" evidence="4">
    <location>
        <begin position="14"/>
        <end position="170"/>
    </location>
</feature>
<evidence type="ECO:0000256" key="3">
    <source>
        <dbReference type="SAM" id="Coils"/>
    </source>
</evidence>
<evidence type="ECO:0000313" key="6">
    <source>
        <dbReference type="Proteomes" id="UP000187203"/>
    </source>
</evidence>
<dbReference type="OrthoDB" id="1430376at2759"/>
<accession>A0A1R3JTB9</accession>
<dbReference type="SMART" id="SM00856">
    <property type="entry name" value="PMEI"/>
    <property type="match status" value="1"/>
</dbReference>
<evidence type="ECO:0000313" key="5">
    <source>
        <dbReference type="EMBL" id="OMO98096.1"/>
    </source>
</evidence>
<dbReference type="PANTHER" id="PTHR31080:SF117">
    <property type="entry name" value="PLANT INVERTASE_PECTIN METHYLESTERASE INHIBITOR SUPERFAMILY PROTEIN"/>
    <property type="match status" value="1"/>
</dbReference>
<comment type="caution">
    <text evidence="5">The sequence shown here is derived from an EMBL/GenBank/DDBJ whole genome shotgun (WGS) entry which is preliminary data.</text>
</comment>
<dbReference type="AlphaFoldDB" id="A0A1R3JTB9"/>
<dbReference type="SUPFAM" id="SSF101148">
    <property type="entry name" value="Plant invertase/pectin methylesterase inhibitor"/>
    <property type="match status" value="1"/>
</dbReference>
<reference evidence="6" key="1">
    <citation type="submission" date="2013-09" db="EMBL/GenBank/DDBJ databases">
        <title>Corchorus olitorius genome sequencing.</title>
        <authorList>
            <person name="Alam M."/>
            <person name="Haque M.S."/>
            <person name="Islam M.S."/>
            <person name="Emdad E.M."/>
            <person name="Islam M.M."/>
            <person name="Ahmed B."/>
            <person name="Halim A."/>
            <person name="Hossen Q.M.M."/>
            <person name="Hossain M.Z."/>
            <person name="Ahmed R."/>
            <person name="Khan M.M."/>
            <person name="Islam R."/>
            <person name="Rashid M.M."/>
            <person name="Khan S.A."/>
            <person name="Rahman M.S."/>
            <person name="Alam M."/>
            <person name="Yahiya A.S."/>
            <person name="Khan M.S."/>
            <person name="Azam M.S."/>
            <person name="Haque T."/>
            <person name="Lashkar M.Z.H."/>
            <person name="Akhand A.I."/>
            <person name="Morshed G."/>
            <person name="Roy S."/>
            <person name="Uddin K.S."/>
            <person name="Rabeya T."/>
            <person name="Hossain A.S."/>
            <person name="Chowdhury A."/>
            <person name="Snigdha A.R."/>
            <person name="Mortoza M.S."/>
            <person name="Matin S.A."/>
            <person name="Hoque S.M.E."/>
            <person name="Islam M.K."/>
            <person name="Roy D.K."/>
            <person name="Haider R."/>
            <person name="Moosa M.M."/>
            <person name="Elias S.M."/>
            <person name="Hasan A.M."/>
            <person name="Jahan S."/>
            <person name="Shafiuddin M."/>
            <person name="Mahmood N."/>
            <person name="Shommy N.S."/>
        </authorList>
    </citation>
    <scope>NUCLEOTIDE SEQUENCE [LARGE SCALE GENOMIC DNA]</scope>
    <source>
        <strain evidence="6">cv. O-4</strain>
    </source>
</reference>
<keyword evidence="6" id="KW-1185">Reference proteome</keyword>
<dbReference type="PANTHER" id="PTHR31080">
    <property type="entry name" value="PECTINESTERASE INHIBITOR-LIKE"/>
    <property type="match status" value="1"/>
</dbReference>
<dbReference type="InterPro" id="IPR051955">
    <property type="entry name" value="PME_Inhibitor"/>
</dbReference>